<proteinExistence type="predicted"/>
<dbReference type="Proteomes" id="UP001431429">
    <property type="component" value="Unassembled WGS sequence"/>
</dbReference>
<protein>
    <submittedName>
        <fullName evidence="1">Uncharacterized protein</fullName>
    </submittedName>
</protein>
<reference evidence="1" key="1">
    <citation type="submission" date="2022-06" db="EMBL/GenBank/DDBJ databases">
        <title>Genome public.</title>
        <authorList>
            <person name="Sun Q."/>
        </authorList>
    </citation>
    <scope>NUCLEOTIDE SEQUENCE</scope>
    <source>
        <strain evidence="1">CWNU-1</strain>
    </source>
</reference>
<evidence type="ECO:0000313" key="2">
    <source>
        <dbReference type="Proteomes" id="UP001431429"/>
    </source>
</evidence>
<evidence type="ECO:0000313" key="1">
    <source>
        <dbReference type="EMBL" id="MCM2387522.1"/>
    </source>
</evidence>
<accession>A0ABT0UFW4</accession>
<gene>
    <name evidence="1" type="ORF">NBG84_04220</name>
</gene>
<comment type="caution">
    <text evidence="1">The sequence shown here is derived from an EMBL/GenBank/DDBJ whole genome shotgun (WGS) entry which is preliminary data.</text>
</comment>
<dbReference type="EMBL" id="JAMQAW010000003">
    <property type="protein sequence ID" value="MCM2387522.1"/>
    <property type="molecule type" value="Genomic_DNA"/>
</dbReference>
<sequence>MTESTSAIISGIRELGAAPDTYGTTLNTQISPAAADLIGQAVADAVRDLKPDHIAVWESSDEAVLAHVVALATGSTVLRVTDESGIISVSPSITPGDRVVALATAWEPRWLQAMLSVLRGAAAEVTAVAAVLHTPTLDAAGSVPVVALLSEAEASSAGLR</sequence>
<name>A0ABT0UFW4_9ACTN</name>
<keyword evidence="2" id="KW-1185">Reference proteome</keyword>
<dbReference type="RefSeq" id="WP_250917882.1">
    <property type="nucleotide sequence ID" value="NZ_JAMQAW010000003.1"/>
</dbReference>
<organism evidence="1 2">
    <name type="scientific">Streptomyces albipurpureus</name>
    <dbReference type="NCBI Taxonomy" id="2897419"/>
    <lineage>
        <taxon>Bacteria</taxon>
        <taxon>Bacillati</taxon>
        <taxon>Actinomycetota</taxon>
        <taxon>Actinomycetes</taxon>
        <taxon>Kitasatosporales</taxon>
        <taxon>Streptomycetaceae</taxon>
        <taxon>Streptomyces</taxon>
    </lineage>
</organism>